<feature type="domain" description="Rhodanese" evidence="4">
    <location>
        <begin position="46"/>
        <end position="154"/>
    </location>
</feature>
<dbReference type="Pfam" id="PF00581">
    <property type="entry name" value="Rhodanese"/>
    <property type="match status" value="2"/>
</dbReference>
<protein>
    <recommendedName>
        <fullName evidence="2">Sulfurtransferase</fullName>
    </recommendedName>
</protein>
<keyword evidence="1" id="KW-0677">Repeat</keyword>
<dbReference type="CDD" id="cd01449">
    <property type="entry name" value="TST_Repeat_2"/>
    <property type="match status" value="1"/>
</dbReference>
<dbReference type="InterPro" id="IPR001763">
    <property type="entry name" value="Rhodanese-like_dom"/>
</dbReference>
<dbReference type="GO" id="GO:0016784">
    <property type="term" value="F:3-mercaptopyruvate sulfurtransferase activity"/>
    <property type="evidence" value="ECO:0007669"/>
    <property type="project" value="UniProtKB-EC"/>
</dbReference>
<keyword evidence="2 5" id="KW-0808">Transferase</keyword>
<dbReference type="SUPFAM" id="SSF52821">
    <property type="entry name" value="Rhodanese/Cell cycle control phosphatase"/>
    <property type="match status" value="2"/>
</dbReference>
<feature type="domain" description="Rhodanese" evidence="4">
    <location>
        <begin position="186"/>
        <end position="305"/>
    </location>
</feature>
<comment type="caution">
    <text evidence="5">The sequence shown here is derived from an EMBL/GenBank/DDBJ whole genome shotgun (WGS) entry which is preliminary data.</text>
</comment>
<dbReference type="GO" id="GO:0004792">
    <property type="term" value="F:thiosulfate-cyanide sulfurtransferase activity"/>
    <property type="evidence" value="ECO:0007669"/>
    <property type="project" value="UniProtKB-EC"/>
</dbReference>
<feature type="signal peptide" evidence="3">
    <location>
        <begin position="1"/>
        <end position="30"/>
    </location>
</feature>
<reference evidence="5 6" key="1">
    <citation type="submission" date="2023-07" db="EMBL/GenBank/DDBJ databases">
        <title>Genomic Encyclopedia of Type Strains, Phase IV (KMG-IV): sequencing the most valuable type-strain genomes for metagenomic binning, comparative biology and taxonomic classification.</title>
        <authorList>
            <person name="Goeker M."/>
        </authorList>
    </citation>
    <scope>NUCLEOTIDE SEQUENCE [LARGE SCALE GENOMIC DNA]</scope>
    <source>
        <strain evidence="5 6">DSM 3770</strain>
    </source>
</reference>
<sequence>MSFIENLKRAIGGGLVAAAFATALATPAAAQQGPLVEAEWLSRNLENPKVRIFEVSVDPGLYERGHIPGAVNLNWHTDLVDTVKRDIVAKEKFEALLEKAGVTKDTTIVLYGDNNNWFAAWGAWVFNIYGLGDQVKLLDGGRKYWEKLGLPLDTRTPSTAASDLTLSGPNAALRARLPDVLAAADGKSGAVIVDIRSPDEFSGKLFAPEGSKELSIRAGHVPGAKNVTWSKAVDPDTGKFKSKDELKKLYADAGVDGSKPVIVYCRIGERSSHTWYALSRILGYDVKNYDGSWTEYGNSVGVPVANLAGTVWQGK</sequence>
<dbReference type="PANTHER" id="PTHR43855:SF1">
    <property type="entry name" value="THIOSULFATE SULFURTRANSFERASE"/>
    <property type="match status" value="1"/>
</dbReference>
<dbReference type="InterPro" id="IPR001307">
    <property type="entry name" value="Thiosulphate_STrfase_CS"/>
</dbReference>
<dbReference type="PROSITE" id="PS50206">
    <property type="entry name" value="RHODANESE_3"/>
    <property type="match status" value="2"/>
</dbReference>
<dbReference type="RefSeq" id="WP_237346022.1">
    <property type="nucleotide sequence ID" value="NZ_JABWGX010000014.1"/>
</dbReference>
<evidence type="ECO:0000256" key="2">
    <source>
        <dbReference type="RuleBase" id="RU000507"/>
    </source>
</evidence>
<evidence type="ECO:0000313" key="6">
    <source>
        <dbReference type="Proteomes" id="UP001241747"/>
    </source>
</evidence>
<keyword evidence="6" id="KW-1185">Reference proteome</keyword>
<organism evidence="5 6">
    <name type="scientific">Xanthobacter agilis</name>
    <dbReference type="NCBI Taxonomy" id="47492"/>
    <lineage>
        <taxon>Bacteria</taxon>
        <taxon>Pseudomonadati</taxon>
        <taxon>Pseudomonadota</taxon>
        <taxon>Alphaproteobacteria</taxon>
        <taxon>Hyphomicrobiales</taxon>
        <taxon>Xanthobacteraceae</taxon>
        <taxon>Xanthobacter</taxon>
    </lineage>
</organism>
<dbReference type="CDD" id="cd01448">
    <property type="entry name" value="TST_Repeat_1"/>
    <property type="match status" value="1"/>
</dbReference>
<dbReference type="PROSITE" id="PS00683">
    <property type="entry name" value="RHODANESE_2"/>
    <property type="match status" value="1"/>
</dbReference>
<dbReference type="InterPro" id="IPR036873">
    <property type="entry name" value="Rhodanese-like_dom_sf"/>
</dbReference>
<feature type="chain" id="PRO_5046942922" description="Sulfurtransferase" evidence="3">
    <location>
        <begin position="31"/>
        <end position="315"/>
    </location>
</feature>
<dbReference type="Gene3D" id="3.40.250.10">
    <property type="entry name" value="Rhodanese-like domain"/>
    <property type="match status" value="2"/>
</dbReference>
<dbReference type="SMART" id="SM00450">
    <property type="entry name" value="RHOD"/>
    <property type="match status" value="2"/>
</dbReference>
<dbReference type="PANTHER" id="PTHR43855">
    <property type="entry name" value="THIOSULFATE SULFURTRANSFERASE"/>
    <property type="match status" value="1"/>
</dbReference>
<dbReference type="EMBL" id="JAUSVY010000010">
    <property type="protein sequence ID" value="MDQ0506907.1"/>
    <property type="molecule type" value="Genomic_DNA"/>
</dbReference>
<evidence type="ECO:0000256" key="3">
    <source>
        <dbReference type="SAM" id="SignalP"/>
    </source>
</evidence>
<accession>A0ABU0LIE0</accession>
<keyword evidence="3" id="KW-0732">Signal</keyword>
<name>A0ABU0LIE0_XANAG</name>
<evidence type="ECO:0000256" key="1">
    <source>
        <dbReference type="ARBA" id="ARBA00022737"/>
    </source>
</evidence>
<dbReference type="PROSITE" id="PS00380">
    <property type="entry name" value="RHODANESE_1"/>
    <property type="match status" value="1"/>
</dbReference>
<proteinExistence type="predicted"/>
<dbReference type="Proteomes" id="UP001241747">
    <property type="component" value="Unassembled WGS sequence"/>
</dbReference>
<evidence type="ECO:0000259" key="4">
    <source>
        <dbReference type="PROSITE" id="PS50206"/>
    </source>
</evidence>
<dbReference type="InterPro" id="IPR051126">
    <property type="entry name" value="Thiosulfate_sulfurtransferase"/>
</dbReference>
<gene>
    <name evidence="5" type="ORF">QOZ94_003722</name>
</gene>
<evidence type="ECO:0000313" key="5">
    <source>
        <dbReference type="EMBL" id="MDQ0506907.1"/>
    </source>
</evidence>